<proteinExistence type="predicted"/>
<sequence>MLVTLSALTFAEYATGSRARRTEIVATRRIPADEYVGAQYYAPLLEAIPVALASADPTAVLTVAAQGLELSGQERAYQEATDGLLEWWRRARGVVVTAGDSVLETGGLRIDVTPHLAYRTKTGAEVALFHLKEAELPRDTAIAAARLMQVCMLDLLPDAIPVVVDARRARAYRIPANTNLAKLDAWLASQATAYVDHQRAIS</sequence>
<keyword evidence="2" id="KW-1185">Reference proteome</keyword>
<protein>
    <submittedName>
        <fullName evidence="1">Uncharacterized protein</fullName>
    </submittedName>
</protein>
<reference evidence="1" key="2">
    <citation type="submission" date="2020-09" db="EMBL/GenBank/DDBJ databases">
        <authorList>
            <person name="Sun Q."/>
            <person name="Ohkuma M."/>
        </authorList>
    </citation>
    <scope>NUCLEOTIDE SEQUENCE</scope>
    <source>
        <strain evidence="1">JCM 3276</strain>
    </source>
</reference>
<dbReference type="Proteomes" id="UP000660680">
    <property type="component" value="Unassembled WGS sequence"/>
</dbReference>
<dbReference type="AlphaFoldDB" id="A0A918G4S7"/>
<dbReference type="EMBL" id="BMRB01000001">
    <property type="protein sequence ID" value="GGS17345.1"/>
    <property type="molecule type" value="Genomic_DNA"/>
</dbReference>
<dbReference type="RefSeq" id="WP_189208812.1">
    <property type="nucleotide sequence ID" value="NZ_BMRB01000001.1"/>
</dbReference>
<name>A0A918G4S7_9PSEU</name>
<evidence type="ECO:0000313" key="1">
    <source>
        <dbReference type="EMBL" id="GGS17345.1"/>
    </source>
</evidence>
<reference evidence="1" key="1">
    <citation type="journal article" date="2014" name="Int. J. Syst. Evol. Microbiol.">
        <title>Complete genome sequence of Corynebacterium casei LMG S-19264T (=DSM 44701T), isolated from a smear-ripened cheese.</title>
        <authorList>
            <consortium name="US DOE Joint Genome Institute (JGI-PGF)"/>
            <person name="Walter F."/>
            <person name="Albersmeier A."/>
            <person name="Kalinowski J."/>
            <person name="Ruckert C."/>
        </authorList>
    </citation>
    <scope>NUCLEOTIDE SEQUENCE</scope>
    <source>
        <strain evidence="1">JCM 3276</strain>
    </source>
</reference>
<accession>A0A918G4S7</accession>
<comment type="caution">
    <text evidence="1">The sequence shown here is derived from an EMBL/GenBank/DDBJ whole genome shotgun (WGS) entry which is preliminary data.</text>
</comment>
<organism evidence="1 2">
    <name type="scientific">Actinokineospora fastidiosa</name>
    <dbReference type="NCBI Taxonomy" id="1816"/>
    <lineage>
        <taxon>Bacteria</taxon>
        <taxon>Bacillati</taxon>
        <taxon>Actinomycetota</taxon>
        <taxon>Actinomycetes</taxon>
        <taxon>Pseudonocardiales</taxon>
        <taxon>Pseudonocardiaceae</taxon>
        <taxon>Actinokineospora</taxon>
    </lineage>
</organism>
<evidence type="ECO:0000313" key="2">
    <source>
        <dbReference type="Proteomes" id="UP000660680"/>
    </source>
</evidence>
<gene>
    <name evidence="1" type="ORF">GCM10010171_07120</name>
</gene>